<sequence length="70" mass="7963">MVVVSHMEEGCSFCSDGAPNKNKVLGQRKRNKKTDDKNVNKCQNCWEIVDSFVALTIHLRQHSFRENGIA</sequence>
<keyword evidence="3" id="KW-1185">Reference proteome</keyword>
<protein>
    <recommendedName>
        <fullName evidence="1">C2H2-type domain-containing protein</fullName>
    </recommendedName>
</protein>
<dbReference type="Proteomes" id="UP001054837">
    <property type="component" value="Unassembled WGS sequence"/>
</dbReference>
<accession>A0AAV4MNA8</accession>
<proteinExistence type="predicted"/>
<evidence type="ECO:0000259" key="1">
    <source>
        <dbReference type="PROSITE" id="PS00028"/>
    </source>
</evidence>
<name>A0AAV4MNA8_9ARAC</name>
<reference evidence="2 3" key="1">
    <citation type="submission" date="2021-06" db="EMBL/GenBank/DDBJ databases">
        <title>Caerostris darwini draft genome.</title>
        <authorList>
            <person name="Kono N."/>
            <person name="Arakawa K."/>
        </authorList>
    </citation>
    <scope>NUCLEOTIDE SEQUENCE [LARGE SCALE GENOMIC DNA]</scope>
</reference>
<evidence type="ECO:0000313" key="2">
    <source>
        <dbReference type="EMBL" id="GIX73840.1"/>
    </source>
</evidence>
<gene>
    <name evidence="2" type="ORF">CDAR_184261</name>
</gene>
<organism evidence="2 3">
    <name type="scientific">Caerostris darwini</name>
    <dbReference type="NCBI Taxonomy" id="1538125"/>
    <lineage>
        <taxon>Eukaryota</taxon>
        <taxon>Metazoa</taxon>
        <taxon>Ecdysozoa</taxon>
        <taxon>Arthropoda</taxon>
        <taxon>Chelicerata</taxon>
        <taxon>Arachnida</taxon>
        <taxon>Araneae</taxon>
        <taxon>Araneomorphae</taxon>
        <taxon>Entelegynae</taxon>
        <taxon>Araneoidea</taxon>
        <taxon>Araneidae</taxon>
        <taxon>Caerostris</taxon>
    </lineage>
</organism>
<feature type="domain" description="C2H2-type" evidence="1">
    <location>
        <begin position="42"/>
        <end position="62"/>
    </location>
</feature>
<evidence type="ECO:0000313" key="3">
    <source>
        <dbReference type="Proteomes" id="UP001054837"/>
    </source>
</evidence>
<dbReference type="AlphaFoldDB" id="A0AAV4MNA8"/>
<dbReference type="PROSITE" id="PS00028">
    <property type="entry name" value="ZINC_FINGER_C2H2_1"/>
    <property type="match status" value="1"/>
</dbReference>
<comment type="caution">
    <text evidence="2">The sequence shown here is derived from an EMBL/GenBank/DDBJ whole genome shotgun (WGS) entry which is preliminary data.</text>
</comment>
<dbReference type="InterPro" id="IPR013087">
    <property type="entry name" value="Znf_C2H2_type"/>
</dbReference>
<dbReference type="EMBL" id="BPLQ01000653">
    <property type="protein sequence ID" value="GIX73840.1"/>
    <property type="molecule type" value="Genomic_DNA"/>
</dbReference>